<proteinExistence type="inferred from homology"/>
<dbReference type="PANTHER" id="PTHR37313:SF2">
    <property type="entry name" value="UPF0749 PROTEIN YLXX"/>
    <property type="match status" value="1"/>
</dbReference>
<feature type="transmembrane region" description="Helical" evidence="3">
    <location>
        <begin position="7"/>
        <end position="24"/>
    </location>
</feature>
<dbReference type="Gene3D" id="3.30.70.1880">
    <property type="entry name" value="Protein of unknown function DUF881"/>
    <property type="match status" value="1"/>
</dbReference>
<dbReference type="OrthoDB" id="2439649at2"/>
<comment type="similarity">
    <text evidence="1">Belongs to the UPF0749 family.</text>
</comment>
<feature type="coiled-coil region" evidence="2">
    <location>
        <begin position="45"/>
        <end position="91"/>
    </location>
</feature>
<evidence type="ECO:0000256" key="1">
    <source>
        <dbReference type="ARBA" id="ARBA00009108"/>
    </source>
</evidence>
<evidence type="ECO:0000256" key="3">
    <source>
        <dbReference type="SAM" id="Phobius"/>
    </source>
</evidence>
<dbReference type="InterPro" id="IPR010273">
    <property type="entry name" value="DUF881"/>
</dbReference>
<evidence type="ECO:0000256" key="2">
    <source>
        <dbReference type="SAM" id="Coils"/>
    </source>
</evidence>
<dbReference type="AlphaFoldDB" id="A0A366EIR4"/>
<dbReference type="Proteomes" id="UP000252254">
    <property type="component" value="Unassembled WGS sequence"/>
</dbReference>
<keyword evidence="2" id="KW-0175">Coiled coil</keyword>
<evidence type="ECO:0000313" key="5">
    <source>
        <dbReference type="Proteomes" id="UP000252254"/>
    </source>
</evidence>
<dbReference type="EMBL" id="QNRI01000001">
    <property type="protein sequence ID" value="RBP01886.1"/>
    <property type="molecule type" value="Genomic_DNA"/>
</dbReference>
<sequence length="237" mass="26944">MPVKSKIIISIICIFIGFTIALQFNTASKSNQRETKDMWEVRAQIQDEQKQQQQLYQQISDLEQTLQEYQQKSEQEQISSLKKSIKQLKIQAGLAERTSKGIELTIEPVFVDSPTGSEYPMISPELLNQLVNELNTYGAKDIAIEKERIVSTSPIRYVNGETYVNNHALPDLPITISVLTDSPQRLIDYMEVSDFRDNIAIENMSLTMSKKAEMTLPAYQGNIDFDSVKVNEETGED</sequence>
<organism evidence="4 5">
    <name type="scientific">Paraliobacillus ryukyuensis</name>
    <dbReference type="NCBI Taxonomy" id="200904"/>
    <lineage>
        <taxon>Bacteria</taxon>
        <taxon>Bacillati</taxon>
        <taxon>Bacillota</taxon>
        <taxon>Bacilli</taxon>
        <taxon>Bacillales</taxon>
        <taxon>Bacillaceae</taxon>
        <taxon>Paraliobacillus</taxon>
    </lineage>
</organism>
<dbReference type="STRING" id="200904.GCA_900168775_01481"/>
<keyword evidence="3" id="KW-0812">Transmembrane</keyword>
<protein>
    <submittedName>
        <fullName evidence="4">Uncharacterized protein YlxW (UPF0749 family)</fullName>
    </submittedName>
</protein>
<dbReference type="PANTHER" id="PTHR37313">
    <property type="entry name" value="UPF0749 PROTEIN RV1825"/>
    <property type="match status" value="1"/>
</dbReference>
<keyword evidence="5" id="KW-1185">Reference proteome</keyword>
<reference evidence="4 5" key="1">
    <citation type="submission" date="2018-06" db="EMBL/GenBank/DDBJ databases">
        <title>Genomic Encyclopedia of Type Strains, Phase IV (KMG-IV): sequencing the most valuable type-strain genomes for metagenomic binning, comparative biology and taxonomic classification.</title>
        <authorList>
            <person name="Goeker M."/>
        </authorList>
    </citation>
    <scope>NUCLEOTIDE SEQUENCE [LARGE SCALE GENOMIC DNA]</scope>
    <source>
        <strain evidence="4 5">DSM 15140</strain>
    </source>
</reference>
<name>A0A366EIR4_9BACI</name>
<evidence type="ECO:0000313" key="4">
    <source>
        <dbReference type="EMBL" id="RBP01886.1"/>
    </source>
</evidence>
<gene>
    <name evidence="4" type="ORF">DES48_101633</name>
</gene>
<comment type="caution">
    <text evidence="4">The sequence shown here is derived from an EMBL/GenBank/DDBJ whole genome shotgun (WGS) entry which is preliminary data.</text>
</comment>
<dbReference type="RefSeq" id="WP_113866737.1">
    <property type="nucleotide sequence ID" value="NZ_BAABQN010000001.1"/>
</dbReference>
<accession>A0A366EIR4</accession>
<dbReference type="Pfam" id="PF05949">
    <property type="entry name" value="DUF881"/>
    <property type="match status" value="1"/>
</dbReference>
<keyword evidence="3" id="KW-0472">Membrane</keyword>
<keyword evidence="3" id="KW-1133">Transmembrane helix</keyword>